<dbReference type="PROSITE" id="PS51880">
    <property type="entry name" value="TGS"/>
    <property type="match status" value="1"/>
</dbReference>
<dbReference type="PANTHER" id="PTHR21262:SF31">
    <property type="entry name" value="GTP PYROPHOSPHOKINASE"/>
    <property type="match status" value="1"/>
</dbReference>
<dbReference type="SUPFAM" id="SSF109604">
    <property type="entry name" value="HD-domain/PDEase-like"/>
    <property type="match status" value="1"/>
</dbReference>
<dbReference type="Gene3D" id="3.10.20.30">
    <property type="match status" value="1"/>
</dbReference>
<dbReference type="InterPro" id="IPR007685">
    <property type="entry name" value="RelA_SpoT"/>
</dbReference>
<sequence length="461" mass="53747">MAEMINKALEYSQALLKNHKRLAGDTVHEHSLRVYEILKDNHVRDELTLSAALIHPVLEYSEKTEEIARVFGNELYEILKNYHVLSKASIEKDTPSEFNEAFLMQAYISMAKDVRTLAIRIADRKDNLDTSFALEKDKRIDAANRALYLYAPLSKIIGFSILSNQLEDVAFKIINPSEYYRIEKDLSANFEEYNHTLSDMKNVIHNILREKDINGSITYRIKSKYGIYKKMQRGLVMDKLGMRILVDTVDECYIVESILKDLLDCYERYRDDYISRPRPTGYKSIHNLFRIDAKTDIEIQIRTRDMHEFNEFGPASHLMYKIGDKGVSSLAYNKFKKYTEENKFWFKNLSFWEIRKSTEDPIKSVPFSKNIYAFTPKGDIIELPKGSCLIDFAYSLHSDLGDKCVGGHVNKKYVSLNYEIQNGDYIEIKITNKINANRDWLKFVKTKKAKDHIKRLLKDGK</sequence>
<dbReference type="GO" id="GO:0015969">
    <property type="term" value="P:guanosine tetraphosphate metabolic process"/>
    <property type="evidence" value="ECO:0007669"/>
    <property type="project" value="InterPro"/>
</dbReference>
<dbReference type="GO" id="GO:0005886">
    <property type="term" value="C:plasma membrane"/>
    <property type="evidence" value="ECO:0007669"/>
    <property type="project" value="TreeGrafter"/>
</dbReference>
<organism evidence="3 4">
    <name type="scientific">candidate division WWE3 bacterium</name>
    <dbReference type="NCBI Taxonomy" id="2053526"/>
    <lineage>
        <taxon>Bacteria</taxon>
        <taxon>Katanobacteria</taxon>
    </lineage>
</organism>
<keyword evidence="3" id="KW-0378">Hydrolase</keyword>
<dbReference type="SUPFAM" id="SSF81271">
    <property type="entry name" value="TGS-like"/>
    <property type="match status" value="1"/>
</dbReference>
<evidence type="ECO:0000259" key="2">
    <source>
        <dbReference type="PROSITE" id="PS51880"/>
    </source>
</evidence>
<accession>A0A3A4ZIN1</accession>
<dbReference type="AlphaFoldDB" id="A0A3A4ZIN1"/>
<dbReference type="FunFam" id="3.10.20.30:FF:000002">
    <property type="entry name" value="GTP pyrophosphokinase (RelA/SpoT)"/>
    <property type="match status" value="1"/>
</dbReference>
<dbReference type="InterPro" id="IPR004095">
    <property type="entry name" value="TGS"/>
</dbReference>
<evidence type="ECO:0000256" key="1">
    <source>
        <dbReference type="ARBA" id="ARBA00007476"/>
    </source>
</evidence>
<name>A0A3A4ZIN1_UNCKA</name>
<dbReference type="SMART" id="SM00954">
    <property type="entry name" value="RelA_SpoT"/>
    <property type="match status" value="1"/>
</dbReference>
<dbReference type="Gene3D" id="3.30.460.10">
    <property type="entry name" value="Beta Polymerase, domain 2"/>
    <property type="match status" value="1"/>
</dbReference>
<dbReference type="PANTHER" id="PTHR21262">
    <property type="entry name" value="GUANOSINE-3',5'-BIS DIPHOSPHATE 3'-PYROPHOSPHOHYDROLASE"/>
    <property type="match status" value="1"/>
</dbReference>
<dbReference type="InterPro" id="IPR012676">
    <property type="entry name" value="TGS-like"/>
</dbReference>
<dbReference type="Proteomes" id="UP000265540">
    <property type="component" value="Unassembled WGS sequence"/>
</dbReference>
<dbReference type="InterPro" id="IPR033655">
    <property type="entry name" value="TGS_RelA/SpoT"/>
</dbReference>
<gene>
    <name evidence="3" type="ORF">C4561_05235</name>
</gene>
<comment type="similarity">
    <text evidence="1">Belongs to the RelA/SpoT family.</text>
</comment>
<dbReference type="InterPro" id="IPR043519">
    <property type="entry name" value="NT_sf"/>
</dbReference>
<dbReference type="Gene3D" id="1.10.3210.10">
    <property type="entry name" value="Hypothetical protein af1432"/>
    <property type="match status" value="1"/>
</dbReference>
<proteinExistence type="inferred from homology"/>
<dbReference type="SUPFAM" id="SSF81301">
    <property type="entry name" value="Nucleotidyltransferase"/>
    <property type="match status" value="1"/>
</dbReference>
<reference evidence="3 4" key="1">
    <citation type="journal article" date="2017" name="ISME J.">
        <title>Energy and carbon metabolisms in a deep terrestrial subsurface fluid microbial community.</title>
        <authorList>
            <person name="Momper L."/>
            <person name="Jungbluth S.P."/>
            <person name="Lee M.D."/>
            <person name="Amend J.P."/>
        </authorList>
    </citation>
    <scope>NUCLEOTIDE SEQUENCE [LARGE SCALE GENOMIC DNA]</scope>
    <source>
        <strain evidence="3">SURF_46</strain>
    </source>
</reference>
<dbReference type="CDD" id="cd01668">
    <property type="entry name" value="TGS_RSH"/>
    <property type="match status" value="1"/>
</dbReference>
<dbReference type="Pfam" id="PF13328">
    <property type="entry name" value="HD_4"/>
    <property type="match status" value="1"/>
</dbReference>
<dbReference type="EMBL" id="QZJF01000021">
    <property type="protein sequence ID" value="RJR26520.1"/>
    <property type="molecule type" value="Genomic_DNA"/>
</dbReference>
<comment type="caution">
    <text evidence="3">The sequence shown here is derived from an EMBL/GenBank/DDBJ whole genome shotgun (WGS) entry which is preliminary data.</text>
</comment>
<dbReference type="Pfam" id="PF02824">
    <property type="entry name" value="TGS"/>
    <property type="match status" value="1"/>
</dbReference>
<evidence type="ECO:0000313" key="4">
    <source>
        <dbReference type="Proteomes" id="UP000265540"/>
    </source>
</evidence>
<dbReference type="GO" id="GO:0016787">
    <property type="term" value="F:hydrolase activity"/>
    <property type="evidence" value="ECO:0007669"/>
    <property type="project" value="UniProtKB-KW"/>
</dbReference>
<dbReference type="InterPro" id="IPR012675">
    <property type="entry name" value="Beta-grasp_dom_sf"/>
</dbReference>
<evidence type="ECO:0000313" key="3">
    <source>
        <dbReference type="EMBL" id="RJR26520.1"/>
    </source>
</evidence>
<protein>
    <submittedName>
        <fullName evidence="3">Bifunctional (P)ppGpp synthetase/guanosine-3',5'-bis(Diphosphate) 3'-pyrophosphohydrolase</fullName>
    </submittedName>
</protein>
<feature type="domain" description="TGS" evidence="2">
    <location>
        <begin position="369"/>
        <end position="430"/>
    </location>
</feature>
<dbReference type="CDD" id="cd05399">
    <property type="entry name" value="NT_Rel-Spo_like"/>
    <property type="match status" value="1"/>
</dbReference>
<dbReference type="Pfam" id="PF04607">
    <property type="entry name" value="RelA_SpoT"/>
    <property type="match status" value="1"/>
</dbReference>